<dbReference type="Proteomes" id="UP000189705">
    <property type="component" value="Unplaced"/>
</dbReference>
<sequence>MRAMQSCLETFKQKKGKIMVLCVAAPLQKKVQLVQAMKRSSHKCLYRDKPKVKLWENQREEIYGEEEIYDVPGAETPPYVPAQREEPSQAFPAPREKLSQVFPVVITHSRTQGENPRTELHSFICAKSKNIQKEHECKPGKPVIDWLLQMYSEGAFAISVNRAKAAQMVLCPDLQLNQFARSDENHFVTLFSAALQATAASYGNIEEELNPASWACANLKEALHYLYLLSLTEIIRTAVWTHMPDAEVVTALLWRRFCWQPPTKCTSALLALEPDAVNHPICISDSTDWKGEKGTPYQVIRVGGTRRPGHLVRATFVLPNGSKESHWPVFAFMWIGQHAAPGMNTQPHPGSWSFSYNSS</sequence>
<reference evidence="2" key="1">
    <citation type="submission" date="2025-08" db="UniProtKB">
        <authorList>
            <consortium name="RefSeq"/>
        </authorList>
    </citation>
    <scope>IDENTIFICATION</scope>
</reference>
<name>A0A3Q0G9K2_ALLSI</name>
<gene>
    <name evidence="2" type="primary">LOC112549808</name>
</gene>
<keyword evidence="1" id="KW-1185">Reference proteome</keyword>
<protein>
    <submittedName>
        <fullName evidence="2">Uncharacterized protein LOC112549808 isoform X1</fullName>
    </submittedName>
</protein>
<dbReference type="KEGG" id="asn:112549808"/>
<dbReference type="InParanoid" id="A0A3Q0G9K2"/>
<accession>A0A3Q0G9K2</accession>
<dbReference type="GeneID" id="112549808"/>
<dbReference type="RefSeq" id="XP_025056326.1">
    <property type="nucleotide sequence ID" value="XM_025200541.1"/>
</dbReference>
<evidence type="ECO:0000313" key="2">
    <source>
        <dbReference type="RefSeq" id="XP_025056326.1"/>
    </source>
</evidence>
<evidence type="ECO:0000313" key="1">
    <source>
        <dbReference type="Proteomes" id="UP000189705"/>
    </source>
</evidence>
<proteinExistence type="predicted"/>
<dbReference type="AlphaFoldDB" id="A0A3Q0G9K2"/>
<organism evidence="1 2">
    <name type="scientific">Alligator sinensis</name>
    <name type="common">Chinese alligator</name>
    <dbReference type="NCBI Taxonomy" id="38654"/>
    <lineage>
        <taxon>Eukaryota</taxon>
        <taxon>Metazoa</taxon>
        <taxon>Chordata</taxon>
        <taxon>Craniata</taxon>
        <taxon>Vertebrata</taxon>
        <taxon>Euteleostomi</taxon>
        <taxon>Archelosauria</taxon>
        <taxon>Archosauria</taxon>
        <taxon>Crocodylia</taxon>
        <taxon>Alligatoridae</taxon>
        <taxon>Alligatorinae</taxon>
        <taxon>Alligator</taxon>
    </lineage>
</organism>